<gene>
    <name evidence="1" type="ORF">SAMN05660197_0121</name>
</gene>
<proteinExistence type="predicted"/>
<reference evidence="2" key="1">
    <citation type="submission" date="2017-04" db="EMBL/GenBank/DDBJ databases">
        <authorList>
            <person name="Varghese N."/>
            <person name="Submissions S."/>
        </authorList>
    </citation>
    <scope>NUCLEOTIDE SEQUENCE [LARGE SCALE GENOMIC DNA]</scope>
    <source>
        <strain evidence="2">DSM 16512</strain>
    </source>
</reference>
<accession>A0A1W1WQ75</accession>
<dbReference type="RefSeq" id="WP_084274659.1">
    <property type="nucleotide sequence ID" value="NZ_AP026671.1"/>
</dbReference>
<keyword evidence="2" id="KW-1185">Reference proteome</keyword>
<evidence type="ECO:0008006" key="3">
    <source>
        <dbReference type="Google" id="ProtNLM"/>
    </source>
</evidence>
<dbReference type="STRING" id="1069081.SAMN05660197_0121"/>
<sequence>MQKVTIKIEGKEYDIQLKEDFAQSLLEYLQKDLPPHSSNSIKNLLHAYLKKCYDCYVLEKRLQELLKKFPN</sequence>
<dbReference type="OrthoDB" id="5373199at2"/>
<evidence type="ECO:0000313" key="1">
    <source>
        <dbReference type="EMBL" id="SMC08372.1"/>
    </source>
</evidence>
<dbReference type="EMBL" id="FWWZ01000001">
    <property type="protein sequence ID" value="SMC08372.1"/>
    <property type="molecule type" value="Genomic_DNA"/>
</dbReference>
<dbReference type="Proteomes" id="UP000192602">
    <property type="component" value="Unassembled WGS sequence"/>
</dbReference>
<name>A0A1W1WQ75_9BACT</name>
<dbReference type="AlphaFoldDB" id="A0A1W1WQ75"/>
<evidence type="ECO:0000313" key="2">
    <source>
        <dbReference type="Proteomes" id="UP000192602"/>
    </source>
</evidence>
<organism evidence="1 2">
    <name type="scientific">Nitratiruptor tergarcus DSM 16512</name>
    <dbReference type="NCBI Taxonomy" id="1069081"/>
    <lineage>
        <taxon>Bacteria</taxon>
        <taxon>Pseudomonadati</taxon>
        <taxon>Campylobacterota</taxon>
        <taxon>Epsilonproteobacteria</taxon>
        <taxon>Nautiliales</taxon>
        <taxon>Nitratiruptoraceae</taxon>
        <taxon>Nitratiruptor</taxon>
    </lineage>
</organism>
<protein>
    <recommendedName>
        <fullName evidence="3">Cell division protein ZapA</fullName>
    </recommendedName>
</protein>